<evidence type="ECO:0000313" key="3">
    <source>
        <dbReference type="RefSeq" id="XP_033153082.1"/>
    </source>
</evidence>
<dbReference type="Pfam" id="PF06477">
    <property type="entry name" value="DUF1091"/>
    <property type="match status" value="1"/>
</dbReference>
<evidence type="ECO:0000313" key="2">
    <source>
        <dbReference type="Proteomes" id="UP000515162"/>
    </source>
</evidence>
<dbReference type="GeneID" id="117136304"/>
<organism evidence="2 3">
    <name type="scientific">Drosophila mauritiana</name>
    <name type="common">Fruit fly</name>
    <dbReference type="NCBI Taxonomy" id="7226"/>
    <lineage>
        <taxon>Eukaryota</taxon>
        <taxon>Metazoa</taxon>
        <taxon>Ecdysozoa</taxon>
        <taxon>Arthropoda</taxon>
        <taxon>Hexapoda</taxon>
        <taxon>Insecta</taxon>
        <taxon>Pterygota</taxon>
        <taxon>Neoptera</taxon>
        <taxon>Endopterygota</taxon>
        <taxon>Diptera</taxon>
        <taxon>Brachycera</taxon>
        <taxon>Muscomorpha</taxon>
        <taxon>Ephydroidea</taxon>
        <taxon>Drosophilidae</taxon>
        <taxon>Drosophila</taxon>
        <taxon>Sophophora</taxon>
    </lineage>
</organism>
<dbReference type="InterPro" id="IPR010512">
    <property type="entry name" value="DUF1091"/>
</dbReference>
<dbReference type="PANTHER" id="PTHR20898:SF0">
    <property type="entry name" value="DAEDALUS ON 3-RELATED"/>
    <property type="match status" value="1"/>
</dbReference>
<dbReference type="AlphaFoldDB" id="A0A6P8JB22"/>
<feature type="signal peptide" evidence="1">
    <location>
        <begin position="1"/>
        <end position="24"/>
    </location>
</feature>
<evidence type="ECO:0000256" key="1">
    <source>
        <dbReference type="SAM" id="SignalP"/>
    </source>
</evidence>
<feature type="chain" id="PRO_5028199813" evidence="1">
    <location>
        <begin position="25"/>
        <end position="180"/>
    </location>
</feature>
<name>A0A6P8JB22_DROMA</name>
<keyword evidence="2" id="KW-1185">Reference proteome</keyword>
<gene>
    <name evidence="3" type="primary">LOC117136304</name>
</gene>
<reference evidence="3" key="1">
    <citation type="submission" date="2025-08" db="UniProtKB">
        <authorList>
            <consortium name="RefSeq"/>
        </authorList>
    </citation>
    <scope>IDENTIFICATION</scope>
    <source>
        <strain evidence="3">Mau12</strain>
        <tissue evidence="3">Whole Body</tissue>
    </source>
</reference>
<proteinExistence type="predicted"/>
<dbReference type="SMART" id="SM00697">
    <property type="entry name" value="DM8"/>
    <property type="match status" value="1"/>
</dbReference>
<dbReference type="Proteomes" id="UP000515162">
    <property type="component" value="Chromosome 2L"/>
</dbReference>
<sequence length="180" mass="21217">MMCKKLTLLCSLLVLMLIVKEITPRVEFTNLKCRSVNKEIAEFTQCTLKSINRTYKYISGRVTLYKLPITKARVNFGLYKRFNGYRPFLYNQTIDACHFFKHQKANPVAKYFFDMIKEFSNLNHSCPYNSDIIVEKLTTDTVNHHVTKILPYPEGDYMLETHWMLNDIFCGVIQVYLTLF</sequence>
<dbReference type="RefSeq" id="XP_033153082.1">
    <property type="nucleotide sequence ID" value="XM_033297191.1"/>
</dbReference>
<protein>
    <submittedName>
        <fullName evidence="3">Uncharacterized protein LOC117136304</fullName>
    </submittedName>
</protein>
<dbReference type="PANTHER" id="PTHR20898">
    <property type="entry name" value="DAEDALUS ON 3-RELATED-RELATED"/>
    <property type="match status" value="1"/>
</dbReference>
<accession>A0A6P8JB22</accession>
<keyword evidence="1" id="KW-0732">Signal</keyword>